<comment type="caution">
    <text evidence="3">The sequence shown here is derived from an EMBL/GenBank/DDBJ whole genome shotgun (WGS) entry which is preliminary data.</text>
</comment>
<dbReference type="GO" id="GO:0003676">
    <property type="term" value="F:nucleic acid binding"/>
    <property type="evidence" value="ECO:0007669"/>
    <property type="project" value="InterPro"/>
</dbReference>
<dbReference type="AlphaFoldDB" id="A0AA39NKR2"/>
<organism evidence="3 4">
    <name type="scientific">Armillaria novae-zelandiae</name>
    <dbReference type="NCBI Taxonomy" id="153914"/>
    <lineage>
        <taxon>Eukaryota</taxon>
        <taxon>Fungi</taxon>
        <taxon>Dikarya</taxon>
        <taxon>Basidiomycota</taxon>
        <taxon>Agaricomycotina</taxon>
        <taxon>Agaricomycetes</taxon>
        <taxon>Agaricomycetidae</taxon>
        <taxon>Agaricales</taxon>
        <taxon>Marasmiineae</taxon>
        <taxon>Physalacriaceae</taxon>
        <taxon>Armillaria</taxon>
    </lineage>
</organism>
<dbReference type="GO" id="GO:0005634">
    <property type="term" value="C:nucleus"/>
    <property type="evidence" value="ECO:0007669"/>
    <property type="project" value="TreeGrafter"/>
</dbReference>
<evidence type="ECO:0000313" key="4">
    <source>
        <dbReference type="Proteomes" id="UP001175227"/>
    </source>
</evidence>
<feature type="domain" description="DEAD/DEAH-box helicase" evidence="2">
    <location>
        <begin position="60"/>
        <end position="137"/>
    </location>
</feature>
<dbReference type="GO" id="GO:0000724">
    <property type="term" value="P:double-strand break repair via homologous recombination"/>
    <property type="evidence" value="ECO:0007669"/>
    <property type="project" value="TreeGrafter"/>
</dbReference>
<protein>
    <recommendedName>
        <fullName evidence="2">DEAD/DEAH-box helicase domain-containing protein</fullName>
    </recommendedName>
</protein>
<dbReference type="Pfam" id="PF00270">
    <property type="entry name" value="DEAD"/>
    <property type="match status" value="1"/>
</dbReference>
<proteinExistence type="inferred from homology"/>
<name>A0AA39NKR2_9AGAR</name>
<dbReference type="PANTHER" id="PTHR13710">
    <property type="entry name" value="DNA HELICASE RECQ FAMILY MEMBER"/>
    <property type="match status" value="1"/>
</dbReference>
<dbReference type="EMBL" id="JAUEPR010000076">
    <property type="protein sequence ID" value="KAK0467467.1"/>
    <property type="molecule type" value="Genomic_DNA"/>
</dbReference>
<sequence length="300" mass="33270">MLPRHKQMNKGLTNKHHIALFHAKVSKLPNQKPLSAGDLLGLREKIHHCWGWTDQSLHDKQMEAIEAQLQCKDVLIHTLMGFGKTVVAAGPHMHEKMQGCVTLMISPLIALQEEQVQSFIEDYKLTATAVNSNHGGCTADTMKFCKMYGTLGLLCAFIPKSVSVVAMLATLSKHIQEDVISKLQFNKAAAGYITIDVGNNWSNVSLIVCAMQHAMNAYVNLDFVIPSEIEDHLTEILPANLQKIGIIQPYNATYSTEYRKEVMHLVKLGIGCNIPNIEVVIQWKLPSSMSVFVQQAGRAA</sequence>
<dbReference type="GO" id="GO:0009378">
    <property type="term" value="F:four-way junction helicase activity"/>
    <property type="evidence" value="ECO:0007669"/>
    <property type="project" value="TreeGrafter"/>
</dbReference>
<dbReference type="InterPro" id="IPR011545">
    <property type="entry name" value="DEAD/DEAH_box_helicase_dom"/>
</dbReference>
<dbReference type="GO" id="GO:0005694">
    <property type="term" value="C:chromosome"/>
    <property type="evidence" value="ECO:0007669"/>
    <property type="project" value="TreeGrafter"/>
</dbReference>
<reference evidence="3" key="1">
    <citation type="submission" date="2023-06" db="EMBL/GenBank/DDBJ databases">
        <authorList>
            <consortium name="Lawrence Berkeley National Laboratory"/>
            <person name="Ahrendt S."/>
            <person name="Sahu N."/>
            <person name="Indic B."/>
            <person name="Wong-Bajracharya J."/>
            <person name="Merenyi Z."/>
            <person name="Ke H.-M."/>
            <person name="Monk M."/>
            <person name="Kocsube S."/>
            <person name="Drula E."/>
            <person name="Lipzen A."/>
            <person name="Balint B."/>
            <person name="Henrissat B."/>
            <person name="Andreopoulos B."/>
            <person name="Martin F.M."/>
            <person name="Harder C.B."/>
            <person name="Rigling D."/>
            <person name="Ford K.L."/>
            <person name="Foster G.D."/>
            <person name="Pangilinan J."/>
            <person name="Papanicolaou A."/>
            <person name="Barry K."/>
            <person name="LaButti K."/>
            <person name="Viragh M."/>
            <person name="Koriabine M."/>
            <person name="Yan M."/>
            <person name="Riley R."/>
            <person name="Champramary S."/>
            <person name="Plett K.L."/>
            <person name="Tsai I.J."/>
            <person name="Slot J."/>
            <person name="Sipos G."/>
            <person name="Plett J."/>
            <person name="Nagy L.G."/>
            <person name="Grigoriev I.V."/>
        </authorList>
    </citation>
    <scope>NUCLEOTIDE SEQUENCE</scope>
    <source>
        <strain evidence="3">ICMP 16352</strain>
    </source>
</reference>
<dbReference type="SUPFAM" id="SSF52540">
    <property type="entry name" value="P-loop containing nucleoside triphosphate hydrolases"/>
    <property type="match status" value="2"/>
</dbReference>
<evidence type="ECO:0000256" key="1">
    <source>
        <dbReference type="ARBA" id="ARBA00005446"/>
    </source>
</evidence>
<dbReference type="GO" id="GO:0005524">
    <property type="term" value="F:ATP binding"/>
    <property type="evidence" value="ECO:0007669"/>
    <property type="project" value="InterPro"/>
</dbReference>
<gene>
    <name evidence="3" type="ORF">IW261DRAFT_1426565</name>
</gene>
<keyword evidence="4" id="KW-1185">Reference proteome</keyword>
<dbReference type="Proteomes" id="UP001175227">
    <property type="component" value="Unassembled WGS sequence"/>
</dbReference>
<dbReference type="Gene3D" id="3.40.50.300">
    <property type="entry name" value="P-loop containing nucleotide triphosphate hydrolases"/>
    <property type="match status" value="2"/>
</dbReference>
<dbReference type="InterPro" id="IPR027417">
    <property type="entry name" value="P-loop_NTPase"/>
</dbReference>
<accession>A0AA39NKR2</accession>
<dbReference type="PANTHER" id="PTHR13710:SF120">
    <property type="entry name" value="BIFUNCTIONAL 3'-5' EXONUCLEASE_ATP-DEPENDENT HELICASE WRN"/>
    <property type="match status" value="1"/>
</dbReference>
<evidence type="ECO:0000313" key="3">
    <source>
        <dbReference type="EMBL" id="KAK0467467.1"/>
    </source>
</evidence>
<dbReference type="GO" id="GO:0005737">
    <property type="term" value="C:cytoplasm"/>
    <property type="evidence" value="ECO:0007669"/>
    <property type="project" value="TreeGrafter"/>
</dbReference>
<evidence type="ECO:0000259" key="2">
    <source>
        <dbReference type="Pfam" id="PF00270"/>
    </source>
</evidence>
<comment type="similarity">
    <text evidence="1">Belongs to the helicase family. RecQ subfamily.</text>
</comment>
<dbReference type="GO" id="GO:0043138">
    <property type="term" value="F:3'-5' DNA helicase activity"/>
    <property type="evidence" value="ECO:0007669"/>
    <property type="project" value="TreeGrafter"/>
</dbReference>